<gene>
    <name evidence="1" type="ORF">CEXT_617181</name>
</gene>
<sequence>MEHSTQSTSNNSSTTAMQTKFHWTISPCSIQMRQCIFPGRRRSNSQVTREPIPGHKAYKLLQILRIQKANFILPADEAPNPCITNLDMRHPVYKLLLKGLV</sequence>
<keyword evidence="2" id="KW-1185">Reference proteome</keyword>
<reference evidence="1 2" key="1">
    <citation type="submission" date="2021-06" db="EMBL/GenBank/DDBJ databases">
        <title>Caerostris extrusa draft genome.</title>
        <authorList>
            <person name="Kono N."/>
            <person name="Arakawa K."/>
        </authorList>
    </citation>
    <scope>NUCLEOTIDE SEQUENCE [LARGE SCALE GENOMIC DNA]</scope>
</reference>
<proteinExistence type="predicted"/>
<evidence type="ECO:0000313" key="1">
    <source>
        <dbReference type="EMBL" id="GIY97372.1"/>
    </source>
</evidence>
<organism evidence="1 2">
    <name type="scientific">Caerostris extrusa</name>
    <name type="common">Bark spider</name>
    <name type="synonym">Caerostris bankana</name>
    <dbReference type="NCBI Taxonomy" id="172846"/>
    <lineage>
        <taxon>Eukaryota</taxon>
        <taxon>Metazoa</taxon>
        <taxon>Ecdysozoa</taxon>
        <taxon>Arthropoda</taxon>
        <taxon>Chelicerata</taxon>
        <taxon>Arachnida</taxon>
        <taxon>Araneae</taxon>
        <taxon>Araneomorphae</taxon>
        <taxon>Entelegynae</taxon>
        <taxon>Araneoidea</taxon>
        <taxon>Araneidae</taxon>
        <taxon>Caerostris</taxon>
    </lineage>
</organism>
<dbReference type="AlphaFoldDB" id="A0AAV4XQB2"/>
<dbReference type="EMBL" id="BPLR01018153">
    <property type="protein sequence ID" value="GIY97372.1"/>
    <property type="molecule type" value="Genomic_DNA"/>
</dbReference>
<dbReference type="Proteomes" id="UP001054945">
    <property type="component" value="Unassembled WGS sequence"/>
</dbReference>
<comment type="caution">
    <text evidence="1">The sequence shown here is derived from an EMBL/GenBank/DDBJ whole genome shotgun (WGS) entry which is preliminary data.</text>
</comment>
<name>A0AAV4XQB2_CAEEX</name>
<evidence type="ECO:0000313" key="2">
    <source>
        <dbReference type="Proteomes" id="UP001054945"/>
    </source>
</evidence>
<accession>A0AAV4XQB2</accession>
<protein>
    <submittedName>
        <fullName evidence="1">Uncharacterized protein</fullName>
    </submittedName>
</protein>